<dbReference type="AlphaFoldDB" id="A0A101M0R3"/>
<protein>
    <submittedName>
        <fullName evidence="1">Uncharacterized protein</fullName>
    </submittedName>
</protein>
<dbReference type="EMBL" id="LKAM01000004">
    <property type="protein sequence ID" value="KUM48797.1"/>
    <property type="molecule type" value="Genomic_DNA"/>
</dbReference>
<evidence type="ECO:0000313" key="1">
    <source>
        <dbReference type="EMBL" id="KUM48797.1"/>
    </source>
</evidence>
<keyword evidence="1" id="KW-0496">Mitochondrion</keyword>
<sequence length="54" mass="6335">MRFSAFVFPYLPSLFLSPPLIRDKILSMTYQVTWETEALVSFVRTISGFIHAYF</sequence>
<proteinExistence type="predicted"/>
<gene>
    <name evidence="1" type="ORF">ABT39_MTgene4133</name>
</gene>
<organism evidence="1">
    <name type="scientific">Picea glauca</name>
    <name type="common">White spruce</name>
    <name type="synonym">Pinus glauca</name>
    <dbReference type="NCBI Taxonomy" id="3330"/>
    <lineage>
        <taxon>Eukaryota</taxon>
        <taxon>Viridiplantae</taxon>
        <taxon>Streptophyta</taxon>
        <taxon>Embryophyta</taxon>
        <taxon>Tracheophyta</taxon>
        <taxon>Spermatophyta</taxon>
        <taxon>Pinopsida</taxon>
        <taxon>Pinidae</taxon>
        <taxon>Conifers I</taxon>
        <taxon>Pinales</taxon>
        <taxon>Pinaceae</taxon>
        <taxon>Picea</taxon>
    </lineage>
</organism>
<geneLocation type="mitochondrion" evidence="1"/>
<name>A0A101M0R3_PICGL</name>
<reference evidence="1" key="1">
    <citation type="journal article" date="2015" name="Genome Biol. Evol.">
        <title>Organellar Genomes of White Spruce (Picea glauca): Assembly and Annotation.</title>
        <authorList>
            <person name="Jackman S.D."/>
            <person name="Warren R.L."/>
            <person name="Gibb E.A."/>
            <person name="Vandervalk B.P."/>
            <person name="Mohamadi H."/>
            <person name="Chu J."/>
            <person name="Raymond A."/>
            <person name="Pleasance S."/>
            <person name="Coope R."/>
            <person name="Wildung M.R."/>
            <person name="Ritland C.E."/>
            <person name="Bousquet J."/>
            <person name="Jones S.J."/>
            <person name="Bohlmann J."/>
            <person name="Birol I."/>
        </authorList>
    </citation>
    <scope>NUCLEOTIDE SEQUENCE [LARGE SCALE GENOMIC DNA]</scope>
    <source>
        <tissue evidence="1">Flushing bud</tissue>
    </source>
</reference>
<accession>A0A101M0R3</accession>
<comment type="caution">
    <text evidence="1">The sequence shown here is derived from an EMBL/GenBank/DDBJ whole genome shotgun (WGS) entry which is preliminary data.</text>
</comment>